<evidence type="ECO:0000256" key="6">
    <source>
        <dbReference type="ARBA" id="ARBA00023004"/>
    </source>
</evidence>
<keyword evidence="8 9" id="KW-0238">DNA-binding</keyword>
<dbReference type="CDD" id="cd07322">
    <property type="entry name" value="PriL_PriS_Eukaryotic"/>
    <property type="match status" value="1"/>
</dbReference>
<name>A0A1Y2HBE9_9FUNG</name>
<dbReference type="PANTHER" id="PTHR10537:SF3">
    <property type="entry name" value="DNA PRIMASE LARGE SUBUNIT"/>
    <property type="match status" value="1"/>
</dbReference>
<feature type="region of interest" description="Disordered" evidence="11">
    <location>
        <begin position="473"/>
        <end position="493"/>
    </location>
</feature>
<protein>
    <recommendedName>
        <fullName evidence="9">DNA primase large subunit</fullName>
    </recommendedName>
</protein>
<comment type="function">
    <text evidence="9">DNA primase is the polymerase that synthesizes small RNA primers for the Okazaki fragments made during discontinuous DNA replication.</text>
</comment>
<keyword evidence="4 9" id="KW-0235">DNA replication</keyword>
<dbReference type="GO" id="GO:0006270">
    <property type="term" value="P:DNA replication initiation"/>
    <property type="evidence" value="ECO:0007669"/>
    <property type="project" value="TreeGrafter"/>
</dbReference>
<dbReference type="Gene3D" id="1.20.930.80">
    <property type="match status" value="1"/>
</dbReference>
<dbReference type="InterPro" id="IPR016558">
    <property type="entry name" value="DNA_primase_lsu_euk"/>
</dbReference>
<evidence type="ECO:0000256" key="8">
    <source>
        <dbReference type="ARBA" id="ARBA00023125"/>
    </source>
</evidence>
<dbReference type="InterPro" id="IPR058560">
    <property type="entry name" value="DNA_primase_C"/>
</dbReference>
<evidence type="ECO:0000256" key="4">
    <source>
        <dbReference type="ARBA" id="ARBA00022705"/>
    </source>
</evidence>
<proteinExistence type="inferred from homology"/>
<comment type="cofactor">
    <cofactor evidence="9">
        <name>[4Fe-4S] cluster</name>
        <dbReference type="ChEBI" id="CHEBI:49883"/>
    </cofactor>
    <text evidence="9">Binds 1 [4Fe-4S] cluster.</text>
</comment>
<evidence type="ECO:0000256" key="9">
    <source>
        <dbReference type="PIRNR" id="PIRNR009449"/>
    </source>
</evidence>
<dbReference type="STRING" id="765915.A0A1Y2HBE9"/>
<comment type="similarity">
    <text evidence="1 9">Belongs to the eukaryotic-type primase large subunit family.</text>
</comment>
<evidence type="ECO:0000256" key="1">
    <source>
        <dbReference type="ARBA" id="ARBA00010564"/>
    </source>
</evidence>
<feature type="binding site" evidence="10">
    <location>
        <position position="442"/>
    </location>
    <ligand>
        <name>[4Fe-4S] cluster</name>
        <dbReference type="ChEBI" id="CHEBI:49883"/>
    </ligand>
</feature>
<evidence type="ECO:0000256" key="2">
    <source>
        <dbReference type="ARBA" id="ARBA00022485"/>
    </source>
</evidence>
<sequence length="493" mass="55628">MSPSPSAWAAAPALALAQVHPTTTLGDHNPASSEYPFRLNFYTLPPLQTITVDQFELAALNRLRILKALETAQIRNTSDNDMRNLLRQLEQQHMPLDANGPGSSVGNDVQRRAENTSHFILRLAYARTEDLRAWFVRQETLLFRLRLEREEASERLAFIATLNLNLQEVSLDERRKLASDLIAAHGLYTHDNAPNPETDAYFKVEWTRILDLVARRKCLVRGGYAYINHKDYLMLVVNEFKAHLTKQMEITARHLPRMDEDERLIPVLTNLSKQYLGKDSYSSSTSSTGRVTADQIDTLATRHFPLCMRHLHTQLKSNGHLKHGGRMQYGLFLKGIGLPIDEALTFWRRHFRHMTDDTFNKQYAYNIRHNYGLEGKRANYAPYSCVRIITSNPPGVGDHHGCPFKHWGQDNLKQAVAYYGVGQVETAQIAELARQGHCQVACTKFAEATAPPGVRVDPIEHPNGFYVQSVLASGGGVKSEPGDEPGVKGEPQR</sequence>
<dbReference type="GO" id="GO:0051539">
    <property type="term" value="F:4 iron, 4 sulfur cluster binding"/>
    <property type="evidence" value="ECO:0007669"/>
    <property type="project" value="UniProtKB-UniRule"/>
</dbReference>
<dbReference type="OrthoDB" id="421393at2759"/>
<feature type="binding site" evidence="10">
    <location>
        <position position="402"/>
    </location>
    <ligand>
        <name>[4Fe-4S] cluster</name>
        <dbReference type="ChEBI" id="CHEBI:49883"/>
    </ligand>
</feature>
<evidence type="ECO:0000256" key="5">
    <source>
        <dbReference type="ARBA" id="ARBA00022723"/>
    </source>
</evidence>
<dbReference type="Pfam" id="PF26466">
    <property type="entry name" value="DNA_primase_lrg_N"/>
    <property type="match status" value="1"/>
</dbReference>
<dbReference type="GO" id="GO:0005658">
    <property type="term" value="C:alpha DNA polymerase:primase complex"/>
    <property type="evidence" value="ECO:0007669"/>
    <property type="project" value="TreeGrafter"/>
</dbReference>
<evidence type="ECO:0000313" key="14">
    <source>
        <dbReference type="Proteomes" id="UP000193411"/>
    </source>
</evidence>
<evidence type="ECO:0000256" key="11">
    <source>
        <dbReference type="SAM" id="MobiDB-lite"/>
    </source>
</evidence>
<comment type="caution">
    <text evidence="13">The sequence shown here is derived from an EMBL/GenBank/DDBJ whole genome shotgun (WGS) entry which is preliminary data.</text>
</comment>
<dbReference type="InterPro" id="IPR007238">
    <property type="entry name" value="DNA_primase_lsu_euk/arc"/>
</dbReference>
<dbReference type="PIRSF" id="PIRSF009449">
    <property type="entry name" value="DNA_primase_large_subunit"/>
    <property type="match status" value="1"/>
</dbReference>
<keyword evidence="7 9" id="KW-0411">Iron-sulfur</keyword>
<dbReference type="GO" id="GO:0046872">
    <property type="term" value="F:metal ion binding"/>
    <property type="evidence" value="ECO:0007669"/>
    <property type="project" value="UniProtKB-UniRule"/>
</dbReference>
<evidence type="ECO:0000256" key="7">
    <source>
        <dbReference type="ARBA" id="ARBA00023014"/>
    </source>
</evidence>
<evidence type="ECO:0000313" key="13">
    <source>
        <dbReference type="EMBL" id="ORZ31908.1"/>
    </source>
</evidence>
<keyword evidence="5 9" id="KW-0479">Metal-binding</keyword>
<reference evidence="13 14" key="1">
    <citation type="submission" date="2016-07" db="EMBL/GenBank/DDBJ databases">
        <title>Pervasive Adenine N6-methylation of Active Genes in Fungi.</title>
        <authorList>
            <consortium name="DOE Joint Genome Institute"/>
            <person name="Mondo S.J."/>
            <person name="Dannebaum R.O."/>
            <person name="Kuo R.C."/>
            <person name="Labutti K."/>
            <person name="Haridas S."/>
            <person name="Kuo A."/>
            <person name="Salamov A."/>
            <person name="Ahrendt S.R."/>
            <person name="Lipzen A."/>
            <person name="Sullivan W."/>
            <person name="Andreopoulos W.B."/>
            <person name="Clum A."/>
            <person name="Lindquist E."/>
            <person name="Daum C."/>
            <person name="Ramamoorthy G.K."/>
            <person name="Gryganskyi A."/>
            <person name="Culley D."/>
            <person name="Magnuson J.K."/>
            <person name="James T.Y."/>
            <person name="O'Malley M.A."/>
            <person name="Stajich J.E."/>
            <person name="Spatafora J.W."/>
            <person name="Visel A."/>
            <person name="Grigoriev I.V."/>
        </authorList>
    </citation>
    <scope>NUCLEOTIDE SEQUENCE [LARGE SCALE GENOMIC DNA]</scope>
    <source>
        <strain evidence="13 14">PL171</strain>
    </source>
</reference>
<keyword evidence="6 9" id="KW-0408">Iron</keyword>
<feature type="binding site" evidence="10">
    <location>
        <position position="385"/>
    </location>
    <ligand>
        <name>[4Fe-4S] cluster</name>
        <dbReference type="ChEBI" id="CHEBI:49883"/>
    </ligand>
</feature>
<dbReference type="PANTHER" id="PTHR10537">
    <property type="entry name" value="DNA PRIMASE LARGE SUBUNIT"/>
    <property type="match status" value="1"/>
</dbReference>
<keyword evidence="2 9" id="KW-0004">4Fe-4S</keyword>
<dbReference type="AlphaFoldDB" id="A0A1Y2HBE9"/>
<keyword evidence="14" id="KW-1185">Reference proteome</keyword>
<evidence type="ECO:0000256" key="3">
    <source>
        <dbReference type="ARBA" id="ARBA00022515"/>
    </source>
</evidence>
<gene>
    <name evidence="13" type="ORF">BCR44DRAFT_1392230</name>
</gene>
<feature type="binding site" evidence="10">
    <location>
        <position position="307"/>
    </location>
    <ligand>
        <name>[4Fe-4S] cluster</name>
        <dbReference type="ChEBI" id="CHEBI:49883"/>
    </ligand>
</feature>
<keyword evidence="3 9" id="KW-0639">Primosome</keyword>
<accession>A0A1Y2HBE9</accession>
<organism evidence="13 14">
    <name type="scientific">Catenaria anguillulae PL171</name>
    <dbReference type="NCBI Taxonomy" id="765915"/>
    <lineage>
        <taxon>Eukaryota</taxon>
        <taxon>Fungi</taxon>
        <taxon>Fungi incertae sedis</taxon>
        <taxon>Blastocladiomycota</taxon>
        <taxon>Blastocladiomycetes</taxon>
        <taxon>Blastocladiales</taxon>
        <taxon>Catenariaceae</taxon>
        <taxon>Catenaria</taxon>
    </lineage>
</organism>
<evidence type="ECO:0000259" key="12">
    <source>
        <dbReference type="Pfam" id="PF04104"/>
    </source>
</evidence>
<evidence type="ECO:0000256" key="10">
    <source>
        <dbReference type="PIRSR" id="PIRSR009449-1"/>
    </source>
</evidence>
<dbReference type="EMBL" id="MCFL01000053">
    <property type="protein sequence ID" value="ORZ31908.1"/>
    <property type="molecule type" value="Genomic_DNA"/>
</dbReference>
<dbReference type="Proteomes" id="UP000193411">
    <property type="component" value="Unassembled WGS sequence"/>
</dbReference>
<dbReference type="GO" id="GO:0003677">
    <property type="term" value="F:DNA binding"/>
    <property type="evidence" value="ECO:0007669"/>
    <property type="project" value="UniProtKB-UniRule"/>
</dbReference>
<dbReference type="Pfam" id="PF04104">
    <property type="entry name" value="DNA_primase_lrg"/>
    <property type="match status" value="1"/>
</dbReference>
<dbReference type="GO" id="GO:0006269">
    <property type="term" value="P:DNA replication, synthesis of primer"/>
    <property type="evidence" value="ECO:0007669"/>
    <property type="project" value="UniProtKB-KW"/>
</dbReference>
<feature type="domain" description="DNA primase large subunit C-terminal" evidence="12">
    <location>
        <begin position="298"/>
        <end position="466"/>
    </location>
</feature>